<evidence type="ECO:0000313" key="5">
    <source>
        <dbReference type="EMBL" id="MBD1224233.1"/>
    </source>
</evidence>
<protein>
    <submittedName>
        <fullName evidence="4">Helix-turn-helix domain-containing protein</fullName>
    </submittedName>
</protein>
<evidence type="ECO:0000259" key="3">
    <source>
        <dbReference type="Pfam" id="PF13464"/>
    </source>
</evidence>
<dbReference type="GO" id="GO:0003677">
    <property type="term" value="F:DNA binding"/>
    <property type="evidence" value="ECO:0007669"/>
    <property type="project" value="InterPro"/>
</dbReference>
<proteinExistence type="predicted"/>
<dbReference type="KEGG" id="vhl:BME96_10410"/>
<dbReference type="Gene3D" id="1.10.260.40">
    <property type="entry name" value="lambda repressor-like DNA-binding domains"/>
    <property type="match status" value="1"/>
</dbReference>
<keyword evidence="7" id="KW-1185">Reference proteome</keyword>
<dbReference type="Pfam" id="PF13464">
    <property type="entry name" value="RodZ_C"/>
    <property type="match status" value="1"/>
</dbReference>
<dbReference type="InterPro" id="IPR001387">
    <property type="entry name" value="Cro/C1-type_HTH"/>
</dbReference>
<dbReference type="InterPro" id="IPR050400">
    <property type="entry name" value="Bact_Cytoskel_RodZ"/>
</dbReference>
<feature type="domain" description="Cytoskeleton protein RodZ-like C-terminal" evidence="3">
    <location>
        <begin position="220"/>
        <end position="291"/>
    </location>
</feature>
<keyword evidence="2" id="KW-0472">Membrane</keyword>
<feature type="region of interest" description="Disordered" evidence="1">
    <location>
        <begin position="134"/>
        <end position="209"/>
    </location>
</feature>
<dbReference type="AlphaFoldDB" id="A0AAC9NLB5"/>
<organism evidence="4 6">
    <name type="scientific">Virgibacillus halodenitrificans</name>
    <name type="common">Bacillus halodenitrificans</name>
    <dbReference type="NCBI Taxonomy" id="1482"/>
    <lineage>
        <taxon>Bacteria</taxon>
        <taxon>Bacillati</taxon>
        <taxon>Bacillota</taxon>
        <taxon>Bacilli</taxon>
        <taxon>Bacillales</taxon>
        <taxon>Bacillaceae</taxon>
        <taxon>Virgibacillus</taxon>
    </lineage>
</organism>
<keyword evidence="2" id="KW-0812">Transmembrane</keyword>
<dbReference type="PANTHER" id="PTHR34475:SF1">
    <property type="entry name" value="CYTOSKELETON PROTEIN RODZ"/>
    <property type="match status" value="1"/>
</dbReference>
<reference evidence="5 7" key="2">
    <citation type="submission" date="2020-09" db="EMBL/GenBank/DDBJ databases">
        <title>Draft Genome Sequences of Oil-Oxidizing Bacteria Halomonas titanicae, Marinobacter lutaoensis, and Virgibacillus halodenitrificans Isolated from Highly Saline Environments.</title>
        <authorList>
            <person name="Grouzdev D.S."/>
            <person name="Sokolova D.S."/>
            <person name="Semenova E.M."/>
            <person name="Borzenkov I.A."/>
            <person name="Bidzhieva S.K."/>
            <person name="Poltaraus A.B."/>
            <person name="Nazina T.N."/>
        </authorList>
    </citation>
    <scope>NUCLEOTIDE SEQUENCE [LARGE SCALE GENOMIC DNA]</scope>
    <source>
        <strain evidence="5 7">VKM B-3472D</strain>
    </source>
</reference>
<dbReference type="EMBL" id="JACWEZ010000014">
    <property type="protein sequence ID" value="MBD1224233.1"/>
    <property type="molecule type" value="Genomic_DNA"/>
</dbReference>
<gene>
    <name evidence="4" type="ORF">BME96_10410</name>
    <name evidence="5" type="ORF">IC602_16605</name>
</gene>
<evidence type="ECO:0000256" key="2">
    <source>
        <dbReference type="SAM" id="Phobius"/>
    </source>
</evidence>
<evidence type="ECO:0000313" key="7">
    <source>
        <dbReference type="Proteomes" id="UP000621631"/>
    </source>
</evidence>
<dbReference type="Proteomes" id="UP000621631">
    <property type="component" value="Unassembled WGS sequence"/>
</dbReference>
<dbReference type="CDD" id="cd00093">
    <property type="entry name" value="HTH_XRE"/>
    <property type="match status" value="1"/>
</dbReference>
<evidence type="ECO:0000313" key="6">
    <source>
        <dbReference type="Proteomes" id="UP000182945"/>
    </source>
</evidence>
<feature type="transmembrane region" description="Helical" evidence="2">
    <location>
        <begin position="104"/>
        <end position="128"/>
    </location>
</feature>
<evidence type="ECO:0000256" key="1">
    <source>
        <dbReference type="SAM" id="MobiDB-lite"/>
    </source>
</evidence>
<dbReference type="RefSeq" id="WP_071649048.1">
    <property type="nucleotide sequence ID" value="NZ_CP017962.1"/>
</dbReference>
<feature type="region of interest" description="Disordered" evidence="1">
    <location>
        <begin position="78"/>
        <end position="98"/>
    </location>
</feature>
<feature type="compositionally biased region" description="Basic and acidic residues" evidence="1">
    <location>
        <begin position="154"/>
        <end position="198"/>
    </location>
</feature>
<name>A0AAC9NLB5_VIRHA</name>
<keyword evidence="2" id="KW-1133">Transmembrane helix</keyword>
<dbReference type="SUPFAM" id="SSF47413">
    <property type="entry name" value="lambda repressor-like DNA-binding domains"/>
    <property type="match status" value="1"/>
</dbReference>
<dbReference type="EMBL" id="CP017962">
    <property type="protein sequence ID" value="APC48564.1"/>
    <property type="molecule type" value="Genomic_DNA"/>
</dbReference>
<sequence length="303" mass="34431">MEVGSRLKEAREAKGLSLDSLQETTKIQKRYLKAIEDGNLHILPGKFYARAFIKEYANAVGIDPAELLQEYKEEIPKTENDEEVQYSRIQRTRKDNNQDKNSKVFSVIPTIIVVLLIIGIFFVAWFLIKQSMEDSNSTSPQKQDENEIIINNPEDNKQDNKDNDEQKNEDESKEGEGDQSKDQQEQEKAKQPELRLDEEASSGTKSTFNLLNATDEVTVTLEASGETWLDVNDEKNESLYSGMLTSEDTPMELEASKAEQLYFNIGNASALTININGVELNYPVDPNENVVQKIWVNLQEQSE</sequence>
<dbReference type="InterPro" id="IPR025194">
    <property type="entry name" value="RodZ-like_C"/>
</dbReference>
<dbReference type="InterPro" id="IPR010982">
    <property type="entry name" value="Lambda_DNA-bd_dom_sf"/>
</dbReference>
<evidence type="ECO:0000313" key="4">
    <source>
        <dbReference type="EMBL" id="APC48564.1"/>
    </source>
</evidence>
<accession>A0AAC9NLB5</accession>
<dbReference type="Pfam" id="PF13413">
    <property type="entry name" value="HTH_25"/>
    <property type="match status" value="1"/>
</dbReference>
<dbReference type="GeneID" id="71514806"/>
<dbReference type="PANTHER" id="PTHR34475">
    <property type="match status" value="1"/>
</dbReference>
<dbReference type="Proteomes" id="UP000182945">
    <property type="component" value="Chromosome"/>
</dbReference>
<reference evidence="4 6" key="1">
    <citation type="submission" date="2016-11" db="EMBL/GenBank/DDBJ databases">
        <title>Complete genome sequencing of Virgibacillus halodenitrificans PDB-F2.</title>
        <authorList>
            <person name="Sun Z."/>
            <person name="Zhou Y."/>
            <person name="Li H."/>
        </authorList>
    </citation>
    <scope>NUCLEOTIDE SEQUENCE [LARGE SCALE GENOMIC DNA]</scope>
    <source>
        <strain evidence="4 6">PDB-F2</strain>
    </source>
</reference>